<dbReference type="InterPro" id="IPR026341">
    <property type="entry name" value="T9SS_type_B"/>
</dbReference>
<dbReference type="InterPro" id="IPR001434">
    <property type="entry name" value="OmcB-like_DUF11"/>
</dbReference>
<dbReference type="Gene3D" id="2.60.40.740">
    <property type="match status" value="1"/>
</dbReference>
<dbReference type="Proteomes" id="UP000476411">
    <property type="component" value="Chromosome"/>
</dbReference>
<accession>A0A6B9ZGH6</accession>
<dbReference type="Pfam" id="PF13573">
    <property type="entry name" value="SprB"/>
    <property type="match status" value="1"/>
</dbReference>
<dbReference type="RefSeq" id="WP_162331897.1">
    <property type="nucleotide sequence ID" value="NZ_CP048113.1"/>
</dbReference>
<dbReference type="NCBIfam" id="TIGR04131">
    <property type="entry name" value="Bac_Flav_CTERM"/>
    <property type="match status" value="1"/>
</dbReference>
<dbReference type="InterPro" id="IPR013783">
    <property type="entry name" value="Ig-like_fold"/>
</dbReference>
<reference evidence="2 3" key="1">
    <citation type="submission" date="2020-01" db="EMBL/GenBank/DDBJ databases">
        <title>Complete genome sequence of Chitinophaga sp. H33E-04 isolated from quinoa roots.</title>
        <authorList>
            <person name="Weon H.-Y."/>
            <person name="Lee S.A."/>
        </authorList>
    </citation>
    <scope>NUCLEOTIDE SEQUENCE [LARGE SCALE GENOMIC DNA]</scope>
    <source>
        <strain evidence="2 3">H33E-04</strain>
    </source>
</reference>
<dbReference type="Gene3D" id="2.60.120.260">
    <property type="entry name" value="Galactose-binding domain-like"/>
    <property type="match status" value="1"/>
</dbReference>
<dbReference type="KEGG" id="chih:GWR21_11515"/>
<keyword evidence="3" id="KW-1185">Reference proteome</keyword>
<dbReference type="InterPro" id="IPR025667">
    <property type="entry name" value="SprB_repeat"/>
</dbReference>
<dbReference type="Gene3D" id="2.60.40.10">
    <property type="entry name" value="Immunoglobulins"/>
    <property type="match status" value="1"/>
</dbReference>
<dbReference type="Gene3D" id="2.60.40.1170">
    <property type="entry name" value="Mu homology domain, subdomain B"/>
    <property type="match status" value="1"/>
</dbReference>
<sequence>MNRIAIRLLKISVPVLFFVSSAIAQKGYIYVHVSAINEESSPDFQFSINGGPTTIPGFYLNDQPVTTTAIYDIGASHGVTANGQGDGELWISLQAGAQICHRLAGSSQWVPTGLTGTALDGAGPGQFVNTDANGNAYFFDGIDQQLIYTPGTHGGLRARGISFGGGRIVIVTDDGAIWKNNGLSAPYTDDWTLLTPTGVNATRLDLLPATGDIAYYSALSGEVFTLPFSGGTAVSLGTPGTADVAYGDDGTIYANGYSWNGTNWIADVTRYTSFSRTTAAAQVWNTSAVPVGSGIIFSRTSGGSWIDDERAALNTVGNAIVLPVDAGTYTLSTIIPGGWGLSGFTLYDPGNNSAPVPGTPGTTINVSAGETVHVIAQLALLDPLAVSQACGVISTEDFGTSAAVPFNATSYHYQPTSDISDGYYTIQPTDRAGVLTDHTTGTGNMMLVRPAFHREYFYRKRLTNLLIGQPYKLSFWAANTNSAASVAPDVQVGMSAIDGSMVTSFATGAITSANWTEYTFTFIAPANTADIYLQNNAIGIDGNELALDDIAVIPMAGILPASMLNPAKPGICEGSTAIITNGTGGGAWSTNNPAVATVDSNGRLLAVSPGYADITYTVTDATGCNATAITTLPVYALPDVVATTGSQAVCPVDTVVLSVSATNTPAPYTFRWSVLPAAASIITDDHAQQTTAVPAFPGSSYVYIAVATDARGCTASAMTDTVNVYTLPEATISYTTDLCKTGTAAVKQTGTAGGTYTGSGGLSIDAVTGEIDLQNSTAGLHEVMYTFTNGQCTNTTTTTLTIHDLPVIPAITGLANVCQGDQLLLQNTLTGGTWSNDDLSVATIGNDGMLNGLAAGNTVVTYQVTDAYGCQDSIQTTVTVDPLPQATITYAKQVFCVVGTADVTVTGTTGGMFSAATGLAIDTHTGSIDLVNSQPGTYTVTYQFSDGKCSNSTTTSLTVEGLPVIAAITGNNMVCIDPLGTDLSCLTKGGVWSSSNEQILRVNAAGHITGIGPGTANVVYEVTTVNGCSNKTDFIVEVPPMPVFTTNTTTTSCANSSDGHIIIPAPGSGYKYSLNGGDWKDVNTFSGLRGGDYSVQVMNEKQCVSVVQTVKVPAPLDIALIVTQRDITCHGDNSGALTLSATGGTPPYRVAWSTGATNTRINNLPAGNYSVTVTDQKGCAASLKVQLSELFPVFVVNDPVKQDGGLLRITGTAIPLADILVTYPDGSITTTHTDASGNFSTLSSNVVGTGRIIVTVTDPASKGNCTRYIEYSNSISADLSIVKSVTIARAPTVGDPVTFTLTVNNKGLDHATQVIVTDDISGMVEEISDVNMTATGGSAFFNTRTRQVVWNIDTVYVNKPVQLSFTTRIVYGGMLENTATVSGRETDPDLSNNESAIQPVTISPDLFIPNVVTANGDGKNDYFFIRGIEQYPGSELEIYNRWGSQVYRTVNYSNNWSGAGLSGGIYYYVLKINMARAVKVYKGYIELIQK</sequence>
<gene>
    <name evidence="2" type="ORF">GWR21_11515</name>
</gene>
<dbReference type="Pfam" id="PF13585">
    <property type="entry name" value="CHU_C"/>
    <property type="match status" value="1"/>
</dbReference>
<proteinExistence type="predicted"/>
<dbReference type="Gene3D" id="2.60.40.1080">
    <property type="match status" value="2"/>
</dbReference>
<evidence type="ECO:0000313" key="2">
    <source>
        <dbReference type="EMBL" id="QHS60205.1"/>
    </source>
</evidence>
<protein>
    <submittedName>
        <fullName evidence="2">T9SS type B sorting domain-containing protein</fullName>
    </submittedName>
</protein>
<dbReference type="InterPro" id="IPR008964">
    <property type="entry name" value="Invasin/intimin_cell_adhesion"/>
</dbReference>
<dbReference type="SUPFAM" id="SSF49373">
    <property type="entry name" value="Invasin/intimin cell-adhesion fragments"/>
    <property type="match status" value="2"/>
</dbReference>
<dbReference type="InterPro" id="IPR047589">
    <property type="entry name" value="DUF11_rpt"/>
</dbReference>
<feature type="domain" description="DUF11" evidence="1">
    <location>
        <begin position="1278"/>
        <end position="1397"/>
    </location>
</feature>
<organism evidence="2 3">
    <name type="scientific">Chitinophaga agri</name>
    <dbReference type="NCBI Taxonomy" id="2703787"/>
    <lineage>
        <taxon>Bacteria</taxon>
        <taxon>Pseudomonadati</taxon>
        <taxon>Bacteroidota</taxon>
        <taxon>Chitinophagia</taxon>
        <taxon>Chitinophagales</taxon>
        <taxon>Chitinophagaceae</taxon>
        <taxon>Chitinophaga</taxon>
    </lineage>
</organism>
<dbReference type="EMBL" id="CP048113">
    <property type="protein sequence ID" value="QHS60205.1"/>
    <property type="molecule type" value="Genomic_DNA"/>
</dbReference>
<evidence type="ECO:0000259" key="1">
    <source>
        <dbReference type="Pfam" id="PF01345"/>
    </source>
</evidence>
<dbReference type="Pfam" id="PF01345">
    <property type="entry name" value="DUF11"/>
    <property type="match status" value="1"/>
</dbReference>
<name>A0A6B9ZGH6_9BACT</name>
<dbReference type="NCBIfam" id="TIGR01451">
    <property type="entry name" value="B_ant_repeat"/>
    <property type="match status" value="1"/>
</dbReference>
<evidence type="ECO:0000313" key="3">
    <source>
        <dbReference type="Proteomes" id="UP000476411"/>
    </source>
</evidence>